<feature type="domain" description="NADH:flavin oxidoreductase/NADH oxidase N-terminal" evidence="10">
    <location>
        <begin position="4"/>
        <end position="333"/>
    </location>
</feature>
<comment type="similarity">
    <text evidence="3">In the N-terminal section; belongs to the NADH:flavin oxidoreductase/NADH oxidase family.</text>
</comment>
<dbReference type="SUPFAM" id="SSF51905">
    <property type="entry name" value="FAD/NAD(P)-binding domain"/>
    <property type="match status" value="1"/>
</dbReference>
<keyword evidence="8" id="KW-0408">Iron</keyword>
<dbReference type="GO" id="GO:0051536">
    <property type="term" value="F:iron-sulfur cluster binding"/>
    <property type="evidence" value="ECO:0007669"/>
    <property type="project" value="UniProtKB-KW"/>
</dbReference>
<evidence type="ECO:0000256" key="1">
    <source>
        <dbReference type="ARBA" id="ARBA00001917"/>
    </source>
</evidence>
<dbReference type="CDD" id="cd02803">
    <property type="entry name" value="OYE_like_FMN_family"/>
    <property type="match status" value="1"/>
</dbReference>
<evidence type="ECO:0000256" key="8">
    <source>
        <dbReference type="ARBA" id="ARBA00023004"/>
    </source>
</evidence>
<keyword evidence="13" id="KW-1185">Reference proteome</keyword>
<evidence type="ECO:0000256" key="7">
    <source>
        <dbReference type="ARBA" id="ARBA00023002"/>
    </source>
</evidence>
<dbReference type="Proteomes" id="UP000515856">
    <property type="component" value="Chromosome"/>
</dbReference>
<dbReference type="PRINTS" id="PR00411">
    <property type="entry name" value="PNDRDTASEI"/>
</dbReference>
<dbReference type="GO" id="GO:0046872">
    <property type="term" value="F:metal ion binding"/>
    <property type="evidence" value="ECO:0007669"/>
    <property type="project" value="UniProtKB-KW"/>
</dbReference>
<protein>
    <submittedName>
        <fullName evidence="12">FAD-dependent oxidoreductase</fullName>
    </submittedName>
</protein>
<keyword evidence="4" id="KW-0285">Flavoprotein</keyword>
<dbReference type="AlphaFoldDB" id="A0A7G9GLC5"/>
<dbReference type="InterPro" id="IPR013785">
    <property type="entry name" value="Aldolase_TIM"/>
</dbReference>
<evidence type="ECO:0000256" key="2">
    <source>
        <dbReference type="ARBA" id="ARBA00001966"/>
    </source>
</evidence>
<dbReference type="SUPFAM" id="SSF51395">
    <property type="entry name" value="FMN-linked oxidoreductases"/>
    <property type="match status" value="1"/>
</dbReference>
<evidence type="ECO:0000259" key="11">
    <source>
        <dbReference type="Pfam" id="PF07992"/>
    </source>
</evidence>
<dbReference type="PRINTS" id="PR00368">
    <property type="entry name" value="FADPNR"/>
</dbReference>
<evidence type="ECO:0000313" key="13">
    <source>
        <dbReference type="Proteomes" id="UP000515856"/>
    </source>
</evidence>
<keyword evidence="9" id="KW-0411">Iron-sulfur</keyword>
<keyword evidence="6" id="KW-0479">Metal-binding</keyword>
<dbReference type="PANTHER" id="PTHR42917:SF2">
    <property type="entry name" value="2,4-DIENOYL-COA REDUCTASE [(2E)-ENOYL-COA-PRODUCING]"/>
    <property type="match status" value="1"/>
</dbReference>
<accession>A0A7G9GLC5</accession>
<dbReference type="InterPro" id="IPR023753">
    <property type="entry name" value="FAD/NAD-binding_dom"/>
</dbReference>
<keyword evidence="5" id="KW-0288">FMN</keyword>
<gene>
    <name evidence="12" type="ORF">H9Q80_15345</name>
</gene>
<comment type="cofactor">
    <cofactor evidence="1">
        <name>FMN</name>
        <dbReference type="ChEBI" id="CHEBI:58210"/>
    </cofactor>
</comment>
<reference evidence="12 13" key="1">
    <citation type="submission" date="2020-08" db="EMBL/GenBank/DDBJ databases">
        <authorList>
            <person name="Liu C."/>
            <person name="Sun Q."/>
        </authorList>
    </citation>
    <scope>NUCLEOTIDE SEQUENCE [LARGE SCALE GENOMIC DNA]</scope>
    <source>
        <strain evidence="12 13">NSJ-61</strain>
    </source>
</reference>
<dbReference type="GO" id="GO:0016491">
    <property type="term" value="F:oxidoreductase activity"/>
    <property type="evidence" value="ECO:0007669"/>
    <property type="project" value="UniProtKB-KW"/>
</dbReference>
<dbReference type="Pfam" id="PF00724">
    <property type="entry name" value="Oxidored_FMN"/>
    <property type="match status" value="1"/>
</dbReference>
<dbReference type="PANTHER" id="PTHR42917">
    <property type="entry name" value="2,4-DIENOYL-COA REDUCTASE"/>
    <property type="match status" value="1"/>
</dbReference>
<dbReference type="GO" id="GO:0010181">
    <property type="term" value="F:FMN binding"/>
    <property type="evidence" value="ECO:0007669"/>
    <property type="project" value="InterPro"/>
</dbReference>
<evidence type="ECO:0000256" key="6">
    <source>
        <dbReference type="ARBA" id="ARBA00022723"/>
    </source>
</evidence>
<dbReference type="Gene3D" id="3.40.50.720">
    <property type="entry name" value="NAD(P)-binding Rossmann-like Domain"/>
    <property type="match status" value="1"/>
</dbReference>
<name>A0A7G9GLC5_9FIRM</name>
<dbReference type="RefSeq" id="WP_117452375.1">
    <property type="nucleotide sequence ID" value="NZ_CP060636.1"/>
</dbReference>
<dbReference type="InterPro" id="IPR001155">
    <property type="entry name" value="OxRdtase_FMN_N"/>
</dbReference>
<dbReference type="KEGG" id="ehn:H9Q80_15345"/>
<evidence type="ECO:0000313" key="12">
    <source>
        <dbReference type="EMBL" id="QNM11607.1"/>
    </source>
</evidence>
<evidence type="ECO:0000256" key="9">
    <source>
        <dbReference type="ARBA" id="ARBA00023014"/>
    </source>
</evidence>
<proteinExistence type="inferred from homology"/>
<organism evidence="12 13">
    <name type="scientific">[Eubacterium] hominis</name>
    <dbReference type="NCBI Taxonomy" id="2764325"/>
    <lineage>
        <taxon>Bacteria</taxon>
        <taxon>Bacillati</taxon>
        <taxon>Bacillota</taxon>
        <taxon>Erysipelotrichia</taxon>
        <taxon>Erysipelotrichales</taxon>
        <taxon>Erysipelotrichaceae</taxon>
        <taxon>Amedibacillus</taxon>
    </lineage>
</organism>
<dbReference type="Gene3D" id="3.20.20.70">
    <property type="entry name" value="Aldolase class I"/>
    <property type="match status" value="1"/>
</dbReference>
<dbReference type="EMBL" id="CP060636">
    <property type="protein sequence ID" value="QNM11607.1"/>
    <property type="molecule type" value="Genomic_DNA"/>
</dbReference>
<evidence type="ECO:0000256" key="4">
    <source>
        <dbReference type="ARBA" id="ARBA00022630"/>
    </source>
</evidence>
<dbReference type="Gene3D" id="3.50.50.60">
    <property type="entry name" value="FAD/NAD(P)-binding domain"/>
    <property type="match status" value="1"/>
</dbReference>
<evidence type="ECO:0000256" key="5">
    <source>
        <dbReference type="ARBA" id="ARBA00022643"/>
    </source>
</evidence>
<dbReference type="InterPro" id="IPR051793">
    <property type="entry name" value="NADH:flavin_oxidoreductase"/>
</dbReference>
<comment type="cofactor">
    <cofactor evidence="2">
        <name>[4Fe-4S] cluster</name>
        <dbReference type="ChEBI" id="CHEBI:49883"/>
    </cofactor>
</comment>
<feature type="domain" description="FAD/NAD(P)-binding" evidence="11">
    <location>
        <begin position="382"/>
        <end position="603"/>
    </location>
</feature>
<dbReference type="Pfam" id="PF07992">
    <property type="entry name" value="Pyr_redox_2"/>
    <property type="match status" value="1"/>
</dbReference>
<evidence type="ECO:0000256" key="3">
    <source>
        <dbReference type="ARBA" id="ARBA00011048"/>
    </source>
</evidence>
<evidence type="ECO:0000259" key="10">
    <source>
        <dbReference type="Pfam" id="PF00724"/>
    </source>
</evidence>
<dbReference type="InterPro" id="IPR036188">
    <property type="entry name" value="FAD/NAD-bd_sf"/>
</dbReference>
<sequence>MFEKLFTPIDIKGMHLNNRVVFPAMGTKMAAEDGNVTQQIIDYQVARVKGGCGLNLSEVCSVHTPSAPRKFLGIHQDSYIASHKRFCDAIHEAGGKCGVQLWQGSIAAGMDPKAQILVASDMNVHGYTIPAVTIETLHEVVECFGQGARRAVEAGYDCIEFHCAHNYLPHSMLSPGLNHREDEYGGSFENRARFPLECIRAIRAHMPEDMPLLMRIDAQDDYFKEGLSIEDIIAFCKLAKEAGVDVLDVSRGNMITAGLKYEVPPIDIPNGFNVDNAARIRKETGMLTIAVGRINTPQLAESILEEDKADMIVMGRAQLADANFCNKAKAGKIDEITYCIGCDQGCYDGFTDPTMPFITCLRNPYLGKEAQDILHPVQHKKKVLIAGGGVAGLEAACILKERGHEPVVYEAGNHLGGQFLTAGKAPRKNEMKEAALSYGEKAKRLGVEIHMNQKVSDELIKEIKPDEVIIAIGAEPISLPIPGADGKQVYQSHDVLNGMTETNGHCVVIGGGLVGVETAEYLKAHGCENVTIIEMLDEVAKDLGSLRKICVMESLYMNQINSIVNAKVTEILPDGVMIEKDDKEEKVLCDSVIMAVGSKARNHETLSKACEELSIPYHIIGDAKQARRALHAIKEAHEVARAL</sequence>
<keyword evidence="7" id="KW-0560">Oxidoreductase</keyword>